<comment type="catalytic activity">
    <reaction evidence="7">
        <text>[protein]-L-isoaspartate + S-adenosyl-L-methionine = [protein]-L-isoaspartate alpha-methyl ester + S-adenosyl-L-homocysteine</text>
        <dbReference type="Rhea" id="RHEA:12705"/>
        <dbReference type="Rhea" id="RHEA-COMP:12143"/>
        <dbReference type="Rhea" id="RHEA-COMP:12144"/>
        <dbReference type="ChEBI" id="CHEBI:57856"/>
        <dbReference type="ChEBI" id="CHEBI:59789"/>
        <dbReference type="ChEBI" id="CHEBI:90596"/>
        <dbReference type="ChEBI" id="CHEBI:90598"/>
        <dbReference type="EC" id="2.1.1.77"/>
    </reaction>
</comment>
<dbReference type="PANTHER" id="PTHR11579">
    <property type="entry name" value="PROTEIN-L-ISOASPARTATE O-METHYLTRANSFERASE"/>
    <property type="match status" value="1"/>
</dbReference>
<evidence type="ECO:0000256" key="7">
    <source>
        <dbReference type="HAMAP-Rule" id="MF_00090"/>
    </source>
</evidence>
<evidence type="ECO:0000313" key="9">
    <source>
        <dbReference type="Proteomes" id="UP001595818"/>
    </source>
</evidence>
<reference evidence="9" key="1">
    <citation type="journal article" date="2019" name="Int. J. Syst. Evol. Microbiol.">
        <title>The Global Catalogue of Microorganisms (GCM) 10K type strain sequencing project: providing services to taxonomists for standard genome sequencing and annotation.</title>
        <authorList>
            <consortium name="The Broad Institute Genomics Platform"/>
            <consortium name="The Broad Institute Genome Sequencing Center for Infectious Disease"/>
            <person name="Wu L."/>
            <person name="Ma J."/>
        </authorList>
    </citation>
    <scope>NUCLEOTIDE SEQUENCE [LARGE SCALE GENOMIC DNA]</scope>
    <source>
        <strain evidence="9">CGMCC 4.7466</strain>
    </source>
</reference>
<dbReference type="RefSeq" id="WP_377062908.1">
    <property type="nucleotide sequence ID" value="NZ_JBHSJJ010000003.1"/>
</dbReference>
<keyword evidence="9" id="KW-1185">Reference proteome</keyword>
<evidence type="ECO:0000256" key="4">
    <source>
        <dbReference type="ARBA" id="ARBA00022603"/>
    </source>
</evidence>
<dbReference type="SUPFAM" id="SSF53335">
    <property type="entry name" value="S-adenosyl-L-methionine-dependent methyltransferases"/>
    <property type="match status" value="1"/>
</dbReference>
<dbReference type="Proteomes" id="UP001595818">
    <property type="component" value="Unassembled WGS sequence"/>
</dbReference>
<accession>A0ABV9SYY4</accession>
<keyword evidence="6 7" id="KW-0949">S-adenosyl-L-methionine</keyword>
<dbReference type="InterPro" id="IPR029063">
    <property type="entry name" value="SAM-dependent_MTases_sf"/>
</dbReference>
<evidence type="ECO:0000256" key="6">
    <source>
        <dbReference type="ARBA" id="ARBA00022691"/>
    </source>
</evidence>
<dbReference type="EC" id="2.1.1.77" evidence="7"/>
<keyword evidence="5 7" id="KW-0808">Transferase</keyword>
<dbReference type="HAMAP" id="MF_00090">
    <property type="entry name" value="PIMT"/>
    <property type="match status" value="1"/>
</dbReference>
<comment type="similarity">
    <text evidence="2 7">Belongs to the methyltransferase superfamily. L-isoaspartyl/D-aspartyl protein methyltransferase family.</text>
</comment>
<name>A0ABV9SYY4_9BACT</name>
<comment type="function">
    <text evidence="7">Catalyzes the methyl esterification of L-isoaspartyl residues in peptides and proteins that result from spontaneous decomposition of normal L-aspartyl and L-asparaginyl residues. It plays a role in the repair and/or degradation of damaged proteins.</text>
</comment>
<comment type="subcellular location">
    <subcellularLocation>
        <location evidence="1 7">Cytoplasm</location>
    </subcellularLocation>
</comment>
<dbReference type="InterPro" id="IPR000682">
    <property type="entry name" value="PCMT"/>
</dbReference>
<dbReference type="EMBL" id="JBHSJJ010000003">
    <property type="protein sequence ID" value="MFC4871442.1"/>
    <property type="molecule type" value="Genomic_DNA"/>
</dbReference>
<dbReference type="NCBIfam" id="NF001453">
    <property type="entry name" value="PRK00312.1"/>
    <property type="match status" value="1"/>
</dbReference>
<organism evidence="8 9">
    <name type="scientific">Negadavirga shengliensis</name>
    <dbReference type="NCBI Taxonomy" id="1389218"/>
    <lineage>
        <taxon>Bacteria</taxon>
        <taxon>Pseudomonadati</taxon>
        <taxon>Bacteroidota</taxon>
        <taxon>Cytophagia</taxon>
        <taxon>Cytophagales</taxon>
        <taxon>Cyclobacteriaceae</taxon>
        <taxon>Negadavirga</taxon>
    </lineage>
</organism>
<dbReference type="Pfam" id="PF01135">
    <property type="entry name" value="PCMT"/>
    <property type="match status" value="1"/>
</dbReference>
<feature type="active site" evidence="7">
    <location>
        <position position="76"/>
    </location>
</feature>
<dbReference type="GO" id="GO:0004719">
    <property type="term" value="F:protein-L-isoaspartate (D-aspartate) O-methyltransferase activity"/>
    <property type="evidence" value="ECO:0007669"/>
    <property type="project" value="UniProtKB-EC"/>
</dbReference>
<evidence type="ECO:0000313" key="8">
    <source>
        <dbReference type="EMBL" id="MFC4871442.1"/>
    </source>
</evidence>
<sequence>MKSLPIILILLLFQNNQYKEAREKMVKTQIVSRGITDPLVLDAMRKVERHLLVPNSQRGNAYADRPLPIGDGQTISQPYIVAYMTELIQPKKGMKVLEIGTGSGYQAAVLAEIVEEVYTVEIVEPLGKRAEKDLKGMGYENIHVKIGDGYQGWPENGPYDAILVTAAAEEVPSPLVDQLKEGGRIIIPIGPRGKTQELIRLEKRKGKIRETNLGAVRFVPFTRDSL</sequence>
<proteinExistence type="inferred from homology"/>
<protein>
    <recommendedName>
        <fullName evidence="7">Protein-L-isoaspartate O-methyltransferase</fullName>
        <ecNumber evidence="7">2.1.1.77</ecNumber>
    </recommendedName>
    <alternativeName>
        <fullName evidence="7">L-isoaspartyl protein carboxyl methyltransferase</fullName>
    </alternativeName>
    <alternativeName>
        <fullName evidence="7">Protein L-isoaspartyl methyltransferase</fullName>
    </alternativeName>
    <alternativeName>
        <fullName evidence="7">Protein-beta-aspartate methyltransferase</fullName>
        <shortName evidence="7">PIMT</shortName>
    </alternativeName>
</protein>
<dbReference type="GO" id="GO:0032259">
    <property type="term" value="P:methylation"/>
    <property type="evidence" value="ECO:0007669"/>
    <property type="project" value="UniProtKB-KW"/>
</dbReference>
<dbReference type="PANTHER" id="PTHR11579:SF0">
    <property type="entry name" value="PROTEIN-L-ISOASPARTATE(D-ASPARTATE) O-METHYLTRANSFERASE"/>
    <property type="match status" value="1"/>
</dbReference>
<keyword evidence="3 7" id="KW-0963">Cytoplasm</keyword>
<evidence type="ECO:0000256" key="3">
    <source>
        <dbReference type="ARBA" id="ARBA00022490"/>
    </source>
</evidence>
<dbReference type="CDD" id="cd02440">
    <property type="entry name" value="AdoMet_MTases"/>
    <property type="match status" value="1"/>
</dbReference>
<gene>
    <name evidence="7" type="primary">pcm</name>
    <name evidence="8" type="ORF">ACFPFU_07075</name>
</gene>
<keyword evidence="4 7" id="KW-0489">Methyltransferase</keyword>
<dbReference type="PROSITE" id="PS01279">
    <property type="entry name" value="PCMT"/>
    <property type="match status" value="1"/>
</dbReference>
<evidence type="ECO:0000256" key="5">
    <source>
        <dbReference type="ARBA" id="ARBA00022679"/>
    </source>
</evidence>
<dbReference type="Gene3D" id="3.40.50.150">
    <property type="entry name" value="Vaccinia Virus protein VP39"/>
    <property type="match status" value="1"/>
</dbReference>
<evidence type="ECO:0000256" key="1">
    <source>
        <dbReference type="ARBA" id="ARBA00004496"/>
    </source>
</evidence>
<comment type="caution">
    <text evidence="8">The sequence shown here is derived from an EMBL/GenBank/DDBJ whole genome shotgun (WGS) entry which is preliminary data.</text>
</comment>
<evidence type="ECO:0000256" key="2">
    <source>
        <dbReference type="ARBA" id="ARBA00005369"/>
    </source>
</evidence>
<dbReference type="NCBIfam" id="TIGR00080">
    <property type="entry name" value="pimt"/>
    <property type="match status" value="1"/>
</dbReference>